<organism evidence="3">
    <name type="scientific">freshwater metagenome</name>
    <dbReference type="NCBI Taxonomy" id="449393"/>
    <lineage>
        <taxon>unclassified sequences</taxon>
        <taxon>metagenomes</taxon>
        <taxon>ecological metagenomes</taxon>
    </lineage>
</organism>
<dbReference type="Gene3D" id="1.10.10.10">
    <property type="entry name" value="Winged helix-like DNA-binding domain superfamily/Winged helix DNA-binding domain"/>
    <property type="match status" value="1"/>
</dbReference>
<name>A0A6J7J394_9ZZZZ</name>
<reference evidence="3" key="1">
    <citation type="submission" date="2020-05" db="EMBL/GenBank/DDBJ databases">
        <authorList>
            <person name="Chiriac C."/>
            <person name="Salcher M."/>
            <person name="Ghai R."/>
            <person name="Kavagutti S V."/>
        </authorList>
    </citation>
    <scope>NUCLEOTIDE SEQUENCE</scope>
</reference>
<evidence type="ECO:0000313" key="3">
    <source>
        <dbReference type="EMBL" id="CAB4937351.1"/>
    </source>
</evidence>
<dbReference type="InterPro" id="IPR011006">
    <property type="entry name" value="CheY-like_superfamily"/>
</dbReference>
<dbReference type="SMART" id="SM00448">
    <property type="entry name" value="REC"/>
    <property type="match status" value="1"/>
</dbReference>
<evidence type="ECO:0000256" key="1">
    <source>
        <dbReference type="ARBA" id="ARBA00023125"/>
    </source>
</evidence>
<dbReference type="GO" id="GO:0006355">
    <property type="term" value="P:regulation of DNA-templated transcription"/>
    <property type="evidence" value="ECO:0007669"/>
    <property type="project" value="InterPro"/>
</dbReference>
<dbReference type="AlphaFoldDB" id="A0A6J7J394"/>
<accession>A0A6J7J394</accession>
<sequence>MLPVPVKSVGALVVDDDPFTLGMLATALTTLGMHPVRSAASAAEAMWMASHEEPEVAVLDLDLGEGPTGIDLAHGLRRLHPSIGLVIISTYAEPRLMGLNLPALPEDSIYLVKRSVTDTEVLGRALQLAVDRPGAGTASALANREPLRDALSDLNIEIMRLIAAGHSNAEIARLRVMSVSGVEKAVNRIIRQLEIPGGKESSQRVLIAQAYFKLTGAVSARRG</sequence>
<dbReference type="SUPFAM" id="SSF52172">
    <property type="entry name" value="CheY-like"/>
    <property type="match status" value="1"/>
</dbReference>
<dbReference type="InterPro" id="IPR000792">
    <property type="entry name" value="Tscrpt_reg_LuxR_C"/>
</dbReference>
<proteinExistence type="predicted"/>
<feature type="domain" description="Response regulatory" evidence="2">
    <location>
        <begin position="10"/>
        <end position="129"/>
    </location>
</feature>
<dbReference type="InterPro" id="IPR036388">
    <property type="entry name" value="WH-like_DNA-bd_sf"/>
</dbReference>
<dbReference type="EMBL" id="CAFBNB010000199">
    <property type="protein sequence ID" value="CAB4937351.1"/>
    <property type="molecule type" value="Genomic_DNA"/>
</dbReference>
<dbReference type="PROSITE" id="PS50110">
    <property type="entry name" value="RESPONSE_REGULATORY"/>
    <property type="match status" value="1"/>
</dbReference>
<dbReference type="InterPro" id="IPR039420">
    <property type="entry name" value="WalR-like"/>
</dbReference>
<protein>
    <submittedName>
        <fullName evidence="3">Unannotated protein</fullName>
    </submittedName>
</protein>
<dbReference type="InterPro" id="IPR001789">
    <property type="entry name" value="Sig_transdc_resp-reg_receiver"/>
</dbReference>
<evidence type="ECO:0000259" key="2">
    <source>
        <dbReference type="PROSITE" id="PS50110"/>
    </source>
</evidence>
<dbReference type="Gene3D" id="3.40.50.2300">
    <property type="match status" value="1"/>
</dbReference>
<dbReference type="InterPro" id="IPR016032">
    <property type="entry name" value="Sig_transdc_resp-reg_C-effctor"/>
</dbReference>
<gene>
    <name evidence="3" type="ORF">UFOPK3720_01059</name>
</gene>
<keyword evidence="1" id="KW-0238">DNA-binding</keyword>
<dbReference type="PANTHER" id="PTHR43214">
    <property type="entry name" value="TWO-COMPONENT RESPONSE REGULATOR"/>
    <property type="match status" value="1"/>
</dbReference>
<dbReference type="CDD" id="cd00156">
    <property type="entry name" value="REC"/>
    <property type="match status" value="1"/>
</dbReference>
<dbReference type="SMART" id="SM00421">
    <property type="entry name" value="HTH_LUXR"/>
    <property type="match status" value="1"/>
</dbReference>
<dbReference type="GO" id="GO:0000160">
    <property type="term" value="P:phosphorelay signal transduction system"/>
    <property type="evidence" value="ECO:0007669"/>
    <property type="project" value="InterPro"/>
</dbReference>
<dbReference type="GO" id="GO:0003677">
    <property type="term" value="F:DNA binding"/>
    <property type="evidence" value="ECO:0007669"/>
    <property type="project" value="UniProtKB-KW"/>
</dbReference>
<dbReference type="Pfam" id="PF00072">
    <property type="entry name" value="Response_reg"/>
    <property type="match status" value="1"/>
</dbReference>
<dbReference type="SUPFAM" id="SSF46894">
    <property type="entry name" value="C-terminal effector domain of the bipartite response regulators"/>
    <property type="match status" value="1"/>
</dbReference>
<dbReference type="PANTHER" id="PTHR43214:SF44">
    <property type="entry name" value="TWO-COMPONENT RESPONSE REGULATOR"/>
    <property type="match status" value="1"/>
</dbReference>